<feature type="compositionally biased region" description="Basic and acidic residues" evidence="1">
    <location>
        <begin position="41"/>
        <end position="52"/>
    </location>
</feature>
<feature type="region of interest" description="Disordered" evidence="1">
    <location>
        <begin position="16"/>
        <end position="60"/>
    </location>
</feature>
<dbReference type="AlphaFoldDB" id="F2TEW8"/>
<gene>
    <name evidence="2" type="ORF">BDDG_04696</name>
</gene>
<dbReference type="EMBL" id="GG749428">
    <property type="protein sequence ID" value="EGE81753.2"/>
    <property type="molecule type" value="Genomic_DNA"/>
</dbReference>
<evidence type="ECO:0000313" key="2">
    <source>
        <dbReference type="EMBL" id="EGE81753.2"/>
    </source>
</evidence>
<evidence type="ECO:0000256" key="1">
    <source>
        <dbReference type="SAM" id="MobiDB-lite"/>
    </source>
</evidence>
<organism evidence="2">
    <name type="scientific">Ajellomyces dermatitidis (strain ATCC 18188 / CBS 674.68)</name>
    <name type="common">Blastomyces dermatitidis</name>
    <dbReference type="NCBI Taxonomy" id="653446"/>
    <lineage>
        <taxon>Eukaryota</taxon>
        <taxon>Fungi</taxon>
        <taxon>Dikarya</taxon>
        <taxon>Ascomycota</taxon>
        <taxon>Pezizomycotina</taxon>
        <taxon>Eurotiomycetes</taxon>
        <taxon>Eurotiomycetidae</taxon>
        <taxon>Onygenales</taxon>
        <taxon>Ajellomycetaceae</taxon>
        <taxon>Blastomyces</taxon>
    </lineage>
</organism>
<feature type="compositionally biased region" description="Basic and acidic residues" evidence="1">
    <location>
        <begin position="19"/>
        <end position="31"/>
    </location>
</feature>
<accession>F2TEW8</accession>
<dbReference type="HOGENOM" id="CLU_2132864_0_0_1"/>
<name>F2TEW8_AJEDA</name>
<protein>
    <submittedName>
        <fullName evidence="2">Uncharacterized protein</fullName>
    </submittedName>
</protein>
<dbReference type="Proteomes" id="UP000007802">
    <property type="component" value="Unassembled WGS sequence"/>
</dbReference>
<proteinExistence type="predicted"/>
<sequence>MEPVIRANLNPASTLNFSKRAERNPPARREIPSWNSNGGEEGFKRERGDEKQFSTTGTPS</sequence>
<reference evidence="2" key="1">
    <citation type="submission" date="2010-03" db="EMBL/GenBank/DDBJ databases">
        <title>Annotation of Blastomyces dermatitidis strain ATCC 18188.</title>
        <authorList>
            <consortium name="The Broad Institute Genome Sequencing Platform"/>
            <consortium name="Broad Institute Genome Sequencing Center for Infectious Disease."/>
            <person name="Cuomo C."/>
            <person name="Klein B."/>
            <person name="Sullivan T."/>
            <person name="Heitman J."/>
            <person name="Young S."/>
            <person name="Zeng Q."/>
            <person name="Gargeya S."/>
            <person name="Alvarado L."/>
            <person name="Berlin A.M."/>
            <person name="Chapman S.B."/>
            <person name="Chen Z."/>
            <person name="Freedman E."/>
            <person name="Gellesch M."/>
            <person name="Goldberg J."/>
            <person name="Griggs A."/>
            <person name="Gujja S."/>
            <person name="Heilman E."/>
            <person name="Heiman D."/>
            <person name="Howarth C."/>
            <person name="Mehta T."/>
            <person name="Neiman D."/>
            <person name="Pearson M."/>
            <person name="Roberts A."/>
            <person name="Saif S."/>
            <person name="Shea T."/>
            <person name="Shenoy N."/>
            <person name="Sisk P."/>
            <person name="Stolte C."/>
            <person name="Sykes S."/>
            <person name="White J."/>
            <person name="Yandava C."/>
            <person name="Haas B."/>
            <person name="Nusbaum C."/>
            <person name="Birren B."/>
        </authorList>
    </citation>
    <scope>NUCLEOTIDE SEQUENCE [LARGE SCALE GENOMIC DNA]</scope>
    <source>
        <strain evidence="2">ATCC 18188</strain>
    </source>
</reference>